<evidence type="ECO:0000313" key="3">
    <source>
        <dbReference type="EMBL" id="KAF8910413.1"/>
    </source>
</evidence>
<name>A0A9P5TT72_GYMJU</name>
<reference evidence="3" key="1">
    <citation type="submission" date="2020-11" db="EMBL/GenBank/DDBJ databases">
        <authorList>
            <consortium name="DOE Joint Genome Institute"/>
            <person name="Ahrendt S."/>
            <person name="Riley R."/>
            <person name="Andreopoulos W."/>
            <person name="LaButti K."/>
            <person name="Pangilinan J."/>
            <person name="Ruiz-duenas F.J."/>
            <person name="Barrasa J.M."/>
            <person name="Sanchez-Garcia M."/>
            <person name="Camarero S."/>
            <person name="Miyauchi S."/>
            <person name="Serrano A."/>
            <person name="Linde D."/>
            <person name="Babiker R."/>
            <person name="Drula E."/>
            <person name="Ayuso-Fernandez I."/>
            <person name="Pacheco R."/>
            <person name="Padilla G."/>
            <person name="Ferreira P."/>
            <person name="Barriuso J."/>
            <person name="Kellner H."/>
            <person name="Castanera R."/>
            <person name="Alfaro M."/>
            <person name="Ramirez L."/>
            <person name="Pisabarro A.G."/>
            <person name="Kuo A."/>
            <person name="Tritt A."/>
            <person name="Lipzen A."/>
            <person name="He G."/>
            <person name="Yan M."/>
            <person name="Ng V."/>
            <person name="Cullen D."/>
            <person name="Martin F."/>
            <person name="Rosso M.-N."/>
            <person name="Henrissat B."/>
            <person name="Hibbett D."/>
            <person name="Martinez A.T."/>
            <person name="Grigoriev I.V."/>
        </authorList>
    </citation>
    <scope>NUCLEOTIDE SEQUENCE</scope>
    <source>
        <strain evidence="3">AH 44721</strain>
    </source>
</reference>
<dbReference type="Pfam" id="PF14478">
    <property type="entry name" value="DUF4430"/>
    <property type="match status" value="1"/>
</dbReference>
<feature type="compositionally biased region" description="Polar residues" evidence="1">
    <location>
        <begin position="19"/>
        <end position="28"/>
    </location>
</feature>
<comment type="caution">
    <text evidence="3">The sequence shown here is derived from an EMBL/GenBank/DDBJ whole genome shotgun (WGS) entry which is preliminary data.</text>
</comment>
<dbReference type="Gene3D" id="2.170.130.30">
    <property type="match status" value="1"/>
</dbReference>
<evidence type="ECO:0000313" key="4">
    <source>
        <dbReference type="Proteomes" id="UP000724874"/>
    </source>
</evidence>
<dbReference type="Proteomes" id="UP000724874">
    <property type="component" value="Unassembled WGS sequence"/>
</dbReference>
<dbReference type="AlphaFoldDB" id="A0A9P5TT72"/>
<dbReference type="InterPro" id="IPR027954">
    <property type="entry name" value="Transcobalamin-like_C"/>
</dbReference>
<feature type="compositionally biased region" description="Polar residues" evidence="1">
    <location>
        <begin position="35"/>
        <end position="51"/>
    </location>
</feature>
<gene>
    <name evidence="3" type="ORF">CPB84DRAFT_1842445</name>
</gene>
<feature type="domain" description="Transcobalamin-like C-terminal" evidence="2">
    <location>
        <begin position="67"/>
        <end position="119"/>
    </location>
</feature>
<proteinExistence type="predicted"/>
<dbReference type="OrthoDB" id="10007757at2759"/>
<sequence length="201" mass="21208">MLLFFLGTTVHAVPTLNAPTDNVTTPSGGNHHCDGTNNHANPRPGPTSTSALDDAAKRNGFSFDGTFDTTFDDFFITSIAGDTQTATEFWGILVNFQFTPVGGCQEEVKVGDDILWAFDAFNAVNFLKLTGPATVHRNHPVVLTVTDGQTGKPVAGAEVNGKTSGANGKVTVTFSKTGVNGVKAEKPSTIRSNRVDILVLP</sequence>
<feature type="region of interest" description="Disordered" evidence="1">
    <location>
        <begin position="19"/>
        <end position="53"/>
    </location>
</feature>
<organism evidence="3 4">
    <name type="scientific">Gymnopilus junonius</name>
    <name type="common">Spectacular rustgill mushroom</name>
    <name type="synonym">Gymnopilus spectabilis subsp. junonius</name>
    <dbReference type="NCBI Taxonomy" id="109634"/>
    <lineage>
        <taxon>Eukaryota</taxon>
        <taxon>Fungi</taxon>
        <taxon>Dikarya</taxon>
        <taxon>Basidiomycota</taxon>
        <taxon>Agaricomycotina</taxon>
        <taxon>Agaricomycetes</taxon>
        <taxon>Agaricomycetidae</taxon>
        <taxon>Agaricales</taxon>
        <taxon>Agaricineae</taxon>
        <taxon>Hymenogastraceae</taxon>
        <taxon>Gymnopilus</taxon>
    </lineage>
</organism>
<keyword evidence="4" id="KW-1185">Reference proteome</keyword>
<accession>A0A9P5TT72</accession>
<evidence type="ECO:0000259" key="2">
    <source>
        <dbReference type="Pfam" id="PF14478"/>
    </source>
</evidence>
<evidence type="ECO:0000256" key="1">
    <source>
        <dbReference type="SAM" id="MobiDB-lite"/>
    </source>
</evidence>
<protein>
    <recommendedName>
        <fullName evidence="2">Transcobalamin-like C-terminal domain-containing protein</fullName>
    </recommendedName>
</protein>
<dbReference type="EMBL" id="JADNYJ010000006">
    <property type="protein sequence ID" value="KAF8910413.1"/>
    <property type="molecule type" value="Genomic_DNA"/>
</dbReference>